<proteinExistence type="predicted"/>
<feature type="transmembrane region" description="Helical" evidence="1">
    <location>
        <begin position="93"/>
        <end position="111"/>
    </location>
</feature>
<gene>
    <name evidence="2" type="ORF">HGA03_01985</name>
</gene>
<accession>A0A7X6QXZ1</accession>
<keyword evidence="1" id="KW-1133">Transmembrane helix</keyword>
<evidence type="ECO:0000313" key="3">
    <source>
        <dbReference type="Proteomes" id="UP000581206"/>
    </source>
</evidence>
<feature type="transmembrane region" description="Helical" evidence="1">
    <location>
        <begin position="46"/>
        <end position="72"/>
    </location>
</feature>
<dbReference type="AlphaFoldDB" id="A0A7X6QXZ1"/>
<name>A0A7X6QXZ1_9CELL</name>
<evidence type="ECO:0000256" key="1">
    <source>
        <dbReference type="SAM" id="Phobius"/>
    </source>
</evidence>
<reference evidence="2 3" key="1">
    <citation type="submission" date="2020-04" db="EMBL/GenBank/DDBJ databases">
        <title>MicrobeNet Type strains.</title>
        <authorList>
            <person name="Nicholson A.C."/>
        </authorList>
    </citation>
    <scope>NUCLEOTIDE SEQUENCE [LARGE SCALE GENOMIC DNA]</scope>
    <source>
        <strain evidence="2 3">ATCC BAA-788</strain>
    </source>
</reference>
<keyword evidence="1" id="KW-0812">Transmembrane</keyword>
<keyword evidence="3" id="KW-1185">Reference proteome</keyword>
<feature type="transmembrane region" description="Helical" evidence="1">
    <location>
        <begin position="23"/>
        <end position="40"/>
    </location>
</feature>
<evidence type="ECO:0000313" key="2">
    <source>
        <dbReference type="EMBL" id="NKY21431.1"/>
    </source>
</evidence>
<dbReference type="EMBL" id="JAAXOX010000001">
    <property type="protein sequence ID" value="NKY21431.1"/>
    <property type="molecule type" value="Genomic_DNA"/>
</dbReference>
<sequence>MTTAPAPDPEELDRRAERLKERVYVTFAALAVVLAMRGHVDSAGVAARTLAITVGGTLLAVLVADLVSHIVVHQELPDRSELRHFLRVTRSGLGPAIVPLILLGVSAAGRWSVDSALRASSAALLANLVVIGWWAARRLKLTVVQRVVVLGAELALGAAVVGLELAAHH</sequence>
<keyword evidence="1" id="KW-0472">Membrane</keyword>
<comment type="caution">
    <text evidence="2">The sequence shown here is derived from an EMBL/GenBank/DDBJ whole genome shotgun (WGS) entry which is preliminary data.</text>
</comment>
<feature type="transmembrane region" description="Helical" evidence="1">
    <location>
        <begin position="117"/>
        <end position="135"/>
    </location>
</feature>
<feature type="transmembrane region" description="Helical" evidence="1">
    <location>
        <begin position="147"/>
        <end position="167"/>
    </location>
</feature>
<dbReference type="Proteomes" id="UP000581206">
    <property type="component" value="Unassembled WGS sequence"/>
</dbReference>
<organism evidence="2 3">
    <name type="scientific">Cellulomonas denverensis</name>
    <dbReference type="NCBI Taxonomy" id="264297"/>
    <lineage>
        <taxon>Bacteria</taxon>
        <taxon>Bacillati</taxon>
        <taxon>Actinomycetota</taxon>
        <taxon>Actinomycetes</taxon>
        <taxon>Micrococcales</taxon>
        <taxon>Cellulomonadaceae</taxon>
        <taxon>Cellulomonas</taxon>
    </lineage>
</organism>
<dbReference type="RefSeq" id="WP_168628521.1">
    <property type="nucleotide sequence ID" value="NZ_BONL01000022.1"/>
</dbReference>
<protein>
    <submittedName>
        <fullName evidence="2">Uncharacterized protein</fullName>
    </submittedName>
</protein>